<dbReference type="Gene3D" id="1.10.8.430">
    <property type="entry name" value="Helical domain of apoptotic protease-activating factors"/>
    <property type="match status" value="1"/>
</dbReference>
<evidence type="ECO:0000256" key="2">
    <source>
        <dbReference type="ARBA" id="ARBA00022614"/>
    </source>
</evidence>
<feature type="signal peptide" evidence="7">
    <location>
        <begin position="1"/>
        <end position="19"/>
    </location>
</feature>
<dbReference type="PRINTS" id="PR00364">
    <property type="entry name" value="DISEASERSIST"/>
</dbReference>
<dbReference type="Gene3D" id="3.80.10.10">
    <property type="entry name" value="Ribonuclease Inhibitor"/>
    <property type="match status" value="3"/>
</dbReference>
<dbReference type="GO" id="GO:0006952">
    <property type="term" value="P:defense response"/>
    <property type="evidence" value="ECO:0007669"/>
    <property type="project" value="UniProtKB-KW"/>
</dbReference>
<feature type="domain" description="Disease resistance N-terminal" evidence="9">
    <location>
        <begin position="17"/>
        <end position="95"/>
    </location>
</feature>
<dbReference type="GO" id="GO:0051707">
    <property type="term" value="P:response to other organism"/>
    <property type="evidence" value="ECO:0007669"/>
    <property type="project" value="UniProtKB-ARBA"/>
</dbReference>
<feature type="chain" id="PRO_5002363746" description="NB-ARC domain-containing protein" evidence="7">
    <location>
        <begin position="20"/>
        <end position="1156"/>
    </location>
</feature>
<dbReference type="Pfam" id="PF25019">
    <property type="entry name" value="LRR_R13L1-DRL21"/>
    <property type="match status" value="1"/>
</dbReference>
<evidence type="ECO:0000259" key="11">
    <source>
        <dbReference type="Pfam" id="PF25019"/>
    </source>
</evidence>
<accession>A0A0E0J689</accession>
<feature type="domain" description="R13L1/DRL21-like LRR repeat region" evidence="11">
    <location>
        <begin position="712"/>
        <end position="829"/>
    </location>
</feature>
<dbReference type="InterPro" id="IPR041118">
    <property type="entry name" value="Rx_N"/>
</dbReference>
<sequence length="1156" mass="130269">MAVAMKLAVSGFLSAVVDGAATKAVACLESNYNMPERAKELLAELEAKLTMVKAISEAADSRLITNNNLVHWLMRLHAAAQEADDALDEFEVDDAIVTRKRKASDLILSSLRSLKNLVIPDDSLTRLEHVVKTLTQLCATSATFIELIKMDISKANQLHKAGDTAEASSHLPVDVPVFGRDEVKELILNMVAGSLSHDHAESSSGTAKVRAARHNLLVLPIVGTSGVGKTTLAQVIYDDAKVKENFAHRAWVCVSEHFTIKRILQEILLSFKGYDGTSFDGDENMEATITRLRVKISGRHRFFLVLDNIWEVMCQEWSMLLTALSDEARQHGSVLLVTTQSQRVAQIVATICPISLKALPWESFWPLFQYHAFGGMEVFDDNQNMLLIAEGIAKKLDGLPLAAKIIGNLLRCRFSWDNWRRVAESDWWNSDEALQGILPYLKISYQHLSPKQRQCLAYCSIFPRNYLFDKDRTVQMWLGHDFIQWNNIADGTRLEDVGRQLFDELVERSLFQPTFVSNKYVMPDLVRGLAIAVSLNQCFFHGERSTGVSSPALGNIRHLALQGSSLEQRQELKKYRNLRTLLLFGRFESDAFFDILDGMLENSPSIRVLDLSYVEAPGKVWPKDARPLRKLRFLDLSFTKIIKLKDLPTNLQVLHLRGYDADRVPQSITMLTNLRHLYVDDSALSKIQSIGQQTELQESESFIARKGQGFMIRELKNMRELTGRLCIRGIENIRSKDEAMEARLMDKKHVGALVIEGKRVPKFALEGLQPHTNIQELTIKFFQEQDFPDWMCPDNLVNLLQVNLESYHFLSTIPPLGHLPLLKLLTLRKLPSVKHVNGTSFGGFPSLEEFELHSMEKWEEWTEPDAAAHADGSSLFLGYLRKLHLAYCPSLKHFPHLPCLSALKELKISKPGSWILALPACSQVLSSLITLAVEYCNHNVVMSAQQFKSLENIKLIKSEGLRLADGFRYFSKLRSARVEGRPQLLSAITTSVSVGFGQDCCVAHDEKQQQEASLLTHLRADDSLMYGDYFRTVGKLPSLRNLTICNESNGTNFSVKQELWFQQQNSLEHLCIEGFHALQRLPSFLVTMLSIKILELHGLHGLQSIPDNALPLTLQEFNINNCTSCLSTRVSKDGADWPYVAHVPYIRVNGTTVQNL</sequence>
<keyword evidence="6" id="KW-0067">ATP-binding</keyword>
<dbReference type="HOGENOM" id="CLU_000837_8_8_1"/>
<evidence type="ECO:0000256" key="5">
    <source>
        <dbReference type="ARBA" id="ARBA00022821"/>
    </source>
</evidence>
<evidence type="ECO:0000259" key="8">
    <source>
        <dbReference type="Pfam" id="PF00931"/>
    </source>
</evidence>
<feature type="domain" description="NB-ARC" evidence="8">
    <location>
        <begin position="216"/>
        <end position="373"/>
    </location>
</feature>
<dbReference type="AlphaFoldDB" id="A0A0E0J689"/>
<dbReference type="InterPro" id="IPR032675">
    <property type="entry name" value="LRR_dom_sf"/>
</dbReference>
<dbReference type="STRING" id="4536.A0A0E0J689"/>
<dbReference type="Gene3D" id="1.20.5.4130">
    <property type="match status" value="1"/>
</dbReference>
<keyword evidence="5" id="KW-0611">Plant defense</keyword>
<dbReference type="OMA" id="ATICQVP"/>
<feature type="domain" description="Disease resistance protein winged helix" evidence="10">
    <location>
        <begin position="461"/>
        <end position="530"/>
    </location>
</feature>
<evidence type="ECO:0000256" key="7">
    <source>
        <dbReference type="SAM" id="SignalP"/>
    </source>
</evidence>
<reference evidence="12" key="2">
    <citation type="submission" date="2018-04" db="EMBL/GenBank/DDBJ databases">
        <title>OnivRS2 (Oryza nivara Reference Sequence Version 2).</title>
        <authorList>
            <person name="Zhang J."/>
            <person name="Kudrna D."/>
            <person name="Lee S."/>
            <person name="Talag J."/>
            <person name="Rajasekar S."/>
            <person name="Welchert J."/>
            <person name="Hsing Y.-I."/>
            <person name="Wing R.A."/>
        </authorList>
    </citation>
    <scope>NUCLEOTIDE SEQUENCE [LARGE SCALE GENOMIC DNA]</scope>
    <source>
        <strain evidence="12">SL10</strain>
    </source>
</reference>
<dbReference type="Proteomes" id="UP000006591">
    <property type="component" value="Chromosome 12"/>
</dbReference>
<dbReference type="PANTHER" id="PTHR36766:SF70">
    <property type="entry name" value="DISEASE RESISTANCE PROTEIN RGA4"/>
    <property type="match status" value="1"/>
</dbReference>
<dbReference type="InterPro" id="IPR042197">
    <property type="entry name" value="Apaf_helical"/>
</dbReference>
<evidence type="ECO:0000256" key="3">
    <source>
        <dbReference type="ARBA" id="ARBA00022737"/>
    </source>
</evidence>
<protein>
    <recommendedName>
        <fullName evidence="14">NB-ARC domain-containing protein</fullName>
    </recommendedName>
</protein>
<dbReference type="InterPro" id="IPR027417">
    <property type="entry name" value="P-loop_NTPase"/>
</dbReference>
<dbReference type="SUPFAM" id="SSF52540">
    <property type="entry name" value="P-loop containing nucleoside triphosphate hydrolases"/>
    <property type="match status" value="1"/>
</dbReference>
<evidence type="ECO:0000259" key="9">
    <source>
        <dbReference type="Pfam" id="PF18052"/>
    </source>
</evidence>
<evidence type="ECO:0000256" key="1">
    <source>
        <dbReference type="ARBA" id="ARBA00008894"/>
    </source>
</evidence>
<dbReference type="Pfam" id="PF23559">
    <property type="entry name" value="WHD_DRP"/>
    <property type="match status" value="1"/>
</dbReference>
<dbReference type="Pfam" id="PF00931">
    <property type="entry name" value="NB-ARC"/>
    <property type="match status" value="1"/>
</dbReference>
<dbReference type="Pfam" id="PF18052">
    <property type="entry name" value="Rx_N"/>
    <property type="match status" value="1"/>
</dbReference>
<dbReference type="InterPro" id="IPR058922">
    <property type="entry name" value="WHD_DRP"/>
</dbReference>
<dbReference type="SUPFAM" id="SSF52058">
    <property type="entry name" value="L domain-like"/>
    <property type="match status" value="1"/>
</dbReference>
<evidence type="ECO:0008006" key="14">
    <source>
        <dbReference type="Google" id="ProtNLM"/>
    </source>
</evidence>
<evidence type="ECO:0000313" key="12">
    <source>
        <dbReference type="EnsemblPlants" id="ONIVA12G01360.1"/>
    </source>
</evidence>
<dbReference type="PANTHER" id="PTHR36766">
    <property type="entry name" value="PLANT BROAD-SPECTRUM MILDEW RESISTANCE PROTEIN RPW8"/>
    <property type="match status" value="1"/>
</dbReference>
<evidence type="ECO:0000313" key="13">
    <source>
        <dbReference type="Proteomes" id="UP000006591"/>
    </source>
</evidence>
<keyword evidence="4" id="KW-0547">Nucleotide-binding</keyword>
<evidence type="ECO:0000256" key="4">
    <source>
        <dbReference type="ARBA" id="ARBA00022741"/>
    </source>
</evidence>
<evidence type="ECO:0000259" key="10">
    <source>
        <dbReference type="Pfam" id="PF23559"/>
    </source>
</evidence>
<comment type="similarity">
    <text evidence="1">Belongs to the disease resistance NB-LRR family.</text>
</comment>
<dbReference type="Gene3D" id="1.10.10.10">
    <property type="entry name" value="Winged helix-like DNA-binding domain superfamily/Winged helix DNA-binding domain"/>
    <property type="match status" value="1"/>
</dbReference>
<keyword evidence="2" id="KW-0433">Leucine-rich repeat</keyword>
<reference evidence="12" key="1">
    <citation type="submission" date="2015-04" db="UniProtKB">
        <authorList>
            <consortium name="EnsemblPlants"/>
        </authorList>
    </citation>
    <scope>IDENTIFICATION</scope>
    <source>
        <strain evidence="12">SL10</strain>
    </source>
</reference>
<dbReference type="InterPro" id="IPR056789">
    <property type="entry name" value="LRR_R13L1-DRL21"/>
</dbReference>
<dbReference type="Gene3D" id="3.40.50.300">
    <property type="entry name" value="P-loop containing nucleotide triphosphate hydrolases"/>
    <property type="match status" value="1"/>
</dbReference>
<dbReference type="eggNOG" id="KOG4658">
    <property type="taxonomic scope" value="Eukaryota"/>
</dbReference>
<dbReference type="GO" id="GO:0005524">
    <property type="term" value="F:ATP binding"/>
    <property type="evidence" value="ECO:0007669"/>
    <property type="project" value="UniProtKB-KW"/>
</dbReference>
<dbReference type="GO" id="GO:0043531">
    <property type="term" value="F:ADP binding"/>
    <property type="evidence" value="ECO:0007669"/>
    <property type="project" value="InterPro"/>
</dbReference>
<keyword evidence="7" id="KW-0732">Signal</keyword>
<dbReference type="Gramene" id="ONIVA12G01360.1">
    <property type="protein sequence ID" value="ONIVA12G01360.1"/>
    <property type="gene ID" value="ONIVA12G01360"/>
</dbReference>
<dbReference type="InterPro" id="IPR002182">
    <property type="entry name" value="NB-ARC"/>
</dbReference>
<name>A0A0E0J689_ORYNI</name>
<evidence type="ECO:0000256" key="6">
    <source>
        <dbReference type="ARBA" id="ARBA00022840"/>
    </source>
</evidence>
<dbReference type="EnsemblPlants" id="ONIVA12G01360.1">
    <property type="protein sequence ID" value="ONIVA12G01360.1"/>
    <property type="gene ID" value="ONIVA12G01360"/>
</dbReference>
<proteinExistence type="inferred from homology"/>
<keyword evidence="3" id="KW-0677">Repeat</keyword>
<organism evidence="12">
    <name type="scientific">Oryza nivara</name>
    <name type="common">Indian wild rice</name>
    <name type="synonym">Oryza sativa f. spontanea</name>
    <dbReference type="NCBI Taxonomy" id="4536"/>
    <lineage>
        <taxon>Eukaryota</taxon>
        <taxon>Viridiplantae</taxon>
        <taxon>Streptophyta</taxon>
        <taxon>Embryophyta</taxon>
        <taxon>Tracheophyta</taxon>
        <taxon>Spermatophyta</taxon>
        <taxon>Magnoliopsida</taxon>
        <taxon>Liliopsida</taxon>
        <taxon>Poales</taxon>
        <taxon>Poaceae</taxon>
        <taxon>BOP clade</taxon>
        <taxon>Oryzoideae</taxon>
        <taxon>Oryzeae</taxon>
        <taxon>Oryzinae</taxon>
        <taxon>Oryza</taxon>
    </lineage>
</organism>
<dbReference type="InterPro" id="IPR036388">
    <property type="entry name" value="WH-like_DNA-bd_sf"/>
</dbReference>
<keyword evidence="13" id="KW-1185">Reference proteome</keyword>